<feature type="region of interest" description="Disordered" evidence="1">
    <location>
        <begin position="85"/>
        <end position="138"/>
    </location>
</feature>
<evidence type="ECO:0000313" key="3">
    <source>
        <dbReference type="Proteomes" id="UP001054821"/>
    </source>
</evidence>
<dbReference type="EMBL" id="JAJFAZ020000007">
    <property type="protein sequence ID" value="KAI5316604.1"/>
    <property type="molecule type" value="Genomic_DNA"/>
</dbReference>
<evidence type="ECO:0000256" key="1">
    <source>
        <dbReference type="SAM" id="MobiDB-lite"/>
    </source>
</evidence>
<proteinExistence type="predicted"/>
<feature type="compositionally biased region" description="Basic and acidic residues" evidence="1">
    <location>
        <begin position="25"/>
        <end position="39"/>
    </location>
</feature>
<evidence type="ECO:0000313" key="2">
    <source>
        <dbReference type="EMBL" id="KAI5316604.1"/>
    </source>
</evidence>
<name>A0AAD4V193_PRUDU</name>
<organism evidence="2 3">
    <name type="scientific">Prunus dulcis</name>
    <name type="common">Almond</name>
    <name type="synonym">Amygdalus dulcis</name>
    <dbReference type="NCBI Taxonomy" id="3755"/>
    <lineage>
        <taxon>Eukaryota</taxon>
        <taxon>Viridiplantae</taxon>
        <taxon>Streptophyta</taxon>
        <taxon>Embryophyta</taxon>
        <taxon>Tracheophyta</taxon>
        <taxon>Spermatophyta</taxon>
        <taxon>Magnoliopsida</taxon>
        <taxon>eudicotyledons</taxon>
        <taxon>Gunneridae</taxon>
        <taxon>Pentapetalae</taxon>
        <taxon>rosids</taxon>
        <taxon>fabids</taxon>
        <taxon>Rosales</taxon>
        <taxon>Rosaceae</taxon>
        <taxon>Amygdaloideae</taxon>
        <taxon>Amygdaleae</taxon>
        <taxon>Prunus</taxon>
    </lineage>
</organism>
<feature type="compositionally biased region" description="Basic and acidic residues" evidence="1">
    <location>
        <begin position="85"/>
        <end position="103"/>
    </location>
</feature>
<protein>
    <submittedName>
        <fullName evidence="2">Uncharacterized protein</fullName>
    </submittedName>
</protein>
<gene>
    <name evidence="2" type="ORF">L3X38_036311</name>
</gene>
<reference evidence="2 3" key="1">
    <citation type="journal article" date="2022" name="G3 (Bethesda)">
        <title>Whole-genome sequence and methylome profiling of the almond [Prunus dulcis (Mill.) D.A. Webb] cultivar 'Nonpareil'.</title>
        <authorList>
            <person name="D'Amico-Willman K.M."/>
            <person name="Ouma W.Z."/>
            <person name="Meulia T."/>
            <person name="Sideli G.M."/>
            <person name="Gradziel T.M."/>
            <person name="Fresnedo-Ramirez J."/>
        </authorList>
    </citation>
    <scope>NUCLEOTIDE SEQUENCE [LARGE SCALE GENOMIC DNA]</scope>
    <source>
        <strain evidence="2">Clone GOH B32 T37-40</strain>
    </source>
</reference>
<dbReference type="AlphaFoldDB" id="A0AAD4V193"/>
<dbReference type="Proteomes" id="UP001054821">
    <property type="component" value="Chromosome 7"/>
</dbReference>
<comment type="caution">
    <text evidence="2">The sequence shown here is derived from an EMBL/GenBank/DDBJ whole genome shotgun (WGS) entry which is preliminary data.</text>
</comment>
<accession>A0AAD4V193</accession>
<feature type="region of interest" description="Disordered" evidence="1">
    <location>
        <begin position="1"/>
        <end position="44"/>
    </location>
</feature>
<feature type="compositionally biased region" description="Basic and acidic residues" evidence="1">
    <location>
        <begin position="129"/>
        <end position="138"/>
    </location>
</feature>
<sequence length="151" mass="16922">MVNANFPRPDQPKPRLDLGGSAKATAERRAREIPADPKAKGKAKMYPEVTKVLETKIPTKEEPPKAIVLCSRCQCEVTLELVQPKAKEPTKEQTKGLVKEQVKDQAQVGRPRSMITSPTENYGPHSPRGRMESKTEHQTHKPIFHLALFFS</sequence>
<keyword evidence="3" id="KW-1185">Reference proteome</keyword>